<keyword evidence="3" id="KW-1185">Reference proteome</keyword>
<sequence>MAAIDDLGFECLPHPPYSPDLAPSYYWLFGEMKRPFREVRFEGFKRLEYEIQQWEKGTPKNSIPLGWKSTPEFMAPEMYEEDYDEAVDIWAFGLCVLEMYTLEYPYRECRSPAAIFKRVSDGQLNNLVRDLGLSKDASEILAPRLSEHHVLHSEARITYYRRRDEELIRYFSEEGGFVFCNNIPGLL</sequence>
<dbReference type="Proteomes" id="UP001165289">
    <property type="component" value="Unassembled WGS sequence"/>
</dbReference>
<dbReference type="AlphaFoldDB" id="A0AAV7K685"/>
<proteinExistence type="predicted"/>
<dbReference type="InterPro" id="IPR011009">
    <property type="entry name" value="Kinase-like_dom_sf"/>
</dbReference>
<dbReference type="GO" id="GO:0004672">
    <property type="term" value="F:protein kinase activity"/>
    <property type="evidence" value="ECO:0007669"/>
    <property type="project" value="InterPro"/>
</dbReference>
<name>A0AAV7K685_9METZ</name>
<dbReference type="GO" id="GO:0005524">
    <property type="term" value="F:ATP binding"/>
    <property type="evidence" value="ECO:0007669"/>
    <property type="project" value="InterPro"/>
</dbReference>
<evidence type="ECO:0000313" key="2">
    <source>
        <dbReference type="EMBL" id="KAI6656198.1"/>
    </source>
</evidence>
<reference evidence="2 3" key="1">
    <citation type="journal article" date="2023" name="BMC Biol.">
        <title>The compact genome of the sponge Oopsacas minuta (Hexactinellida) is lacking key metazoan core genes.</title>
        <authorList>
            <person name="Santini S."/>
            <person name="Schenkelaars Q."/>
            <person name="Jourda C."/>
            <person name="Duchesne M."/>
            <person name="Belahbib H."/>
            <person name="Rocher C."/>
            <person name="Selva M."/>
            <person name="Riesgo A."/>
            <person name="Vervoort M."/>
            <person name="Leys S.P."/>
            <person name="Kodjabachian L."/>
            <person name="Le Bivic A."/>
            <person name="Borchiellini C."/>
            <person name="Claverie J.M."/>
            <person name="Renard E."/>
        </authorList>
    </citation>
    <scope>NUCLEOTIDE SEQUENCE [LARGE SCALE GENOMIC DNA]</scope>
    <source>
        <strain evidence="2">SPO-2</strain>
    </source>
</reference>
<dbReference type="InterPro" id="IPR001245">
    <property type="entry name" value="Ser-Thr/Tyr_kinase_cat_dom"/>
</dbReference>
<accession>A0AAV7K685</accession>
<dbReference type="Gene3D" id="1.10.510.10">
    <property type="entry name" value="Transferase(Phosphotransferase) domain 1"/>
    <property type="match status" value="1"/>
</dbReference>
<dbReference type="Pfam" id="PF07714">
    <property type="entry name" value="PK_Tyr_Ser-Thr"/>
    <property type="match status" value="1"/>
</dbReference>
<gene>
    <name evidence="2" type="ORF">LOD99_1531</name>
</gene>
<organism evidence="2 3">
    <name type="scientific">Oopsacas minuta</name>
    <dbReference type="NCBI Taxonomy" id="111878"/>
    <lineage>
        <taxon>Eukaryota</taxon>
        <taxon>Metazoa</taxon>
        <taxon>Porifera</taxon>
        <taxon>Hexactinellida</taxon>
        <taxon>Hexasterophora</taxon>
        <taxon>Lyssacinosida</taxon>
        <taxon>Leucopsacidae</taxon>
        <taxon>Oopsacas</taxon>
    </lineage>
</organism>
<protein>
    <recommendedName>
        <fullName evidence="1">Protein kinase domain-containing protein</fullName>
    </recommendedName>
</protein>
<dbReference type="SUPFAM" id="SSF56112">
    <property type="entry name" value="Protein kinase-like (PK-like)"/>
    <property type="match status" value="1"/>
</dbReference>
<evidence type="ECO:0000313" key="3">
    <source>
        <dbReference type="Proteomes" id="UP001165289"/>
    </source>
</evidence>
<evidence type="ECO:0000259" key="1">
    <source>
        <dbReference type="PROSITE" id="PS50011"/>
    </source>
</evidence>
<dbReference type="PROSITE" id="PS50011">
    <property type="entry name" value="PROTEIN_KINASE_DOM"/>
    <property type="match status" value="1"/>
</dbReference>
<dbReference type="InterPro" id="IPR000719">
    <property type="entry name" value="Prot_kinase_dom"/>
</dbReference>
<feature type="domain" description="Protein kinase" evidence="1">
    <location>
        <begin position="1"/>
        <end position="168"/>
    </location>
</feature>
<dbReference type="EMBL" id="JAKMXF010000155">
    <property type="protein sequence ID" value="KAI6656198.1"/>
    <property type="molecule type" value="Genomic_DNA"/>
</dbReference>
<dbReference type="PANTHER" id="PTHR13902">
    <property type="entry name" value="SERINE/THREONINE-PROTEIN KINASE WNK WITH NO LYSINE -RELATED"/>
    <property type="match status" value="1"/>
</dbReference>
<comment type="caution">
    <text evidence="2">The sequence shown here is derived from an EMBL/GenBank/DDBJ whole genome shotgun (WGS) entry which is preliminary data.</text>
</comment>
<dbReference type="InterPro" id="IPR050588">
    <property type="entry name" value="WNK_Ser-Thr_kinase"/>
</dbReference>